<name>A0A0A1ZGS3_PROMR</name>
<keyword evidence="1" id="KW-0812">Transmembrane</keyword>
<keyword evidence="1" id="KW-1133">Transmembrane helix</keyword>
<feature type="transmembrane region" description="Helical" evidence="1">
    <location>
        <begin position="28"/>
        <end position="46"/>
    </location>
</feature>
<dbReference type="eggNOG" id="ENOG5030RB0">
    <property type="taxonomic scope" value="Bacteria"/>
</dbReference>
<organism evidence="2 3">
    <name type="scientific">Prochlorococcus marinus str. GP2</name>
    <dbReference type="NCBI Taxonomy" id="59925"/>
    <lineage>
        <taxon>Bacteria</taxon>
        <taxon>Bacillati</taxon>
        <taxon>Cyanobacteriota</taxon>
        <taxon>Cyanophyceae</taxon>
        <taxon>Synechococcales</taxon>
        <taxon>Prochlorococcaceae</taxon>
        <taxon>Prochlorococcus</taxon>
    </lineage>
</organism>
<sequence length="53" mass="5915">MDNKEPENPVVYLSNLVKKLDVKNRNGLVALAIVNLLVIILFKFYLKGSGLLS</sequence>
<proteinExistence type="predicted"/>
<evidence type="ECO:0000256" key="1">
    <source>
        <dbReference type="SAM" id="Phobius"/>
    </source>
</evidence>
<dbReference type="RefSeq" id="WP_193741621.1">
    <property type="nucleotide sequence ID" value="NZ_CP138934.1"/>
</dbReference>
<dbReference type="STRING" id="59925.EU91_1173"/>
<evidence type="ECO:0000313" key="2">
    <source>
        <dbReference type="EMBL" id="KGF87443.1"/>
    </source>
</evidence>
<dbReference type="AlphaFoldDB" id="A0A0A1ZGS3"/>
<dbReference type="Proteomes" id="UP000030598">
    <property type="component" value="Unassembled WGS sequence"/>
</dbReference>
<evidence type="ECO:0000313" key="3">
    <source>
        <dbReference type="Proteomes" id="UP000030598"/>
    </source>
</evidence>
<dbReference type="EMBL" id="JNAH01000005">
    <property type="protein sequence ID" value="KGF87443.1"/>
    <property type="molecule type" value="Genomic_DNA"/>
</dbReference>
<comment type="caution">
    <text evidence="2">The sequence shown here is derived from an EMBL/GenBank/DDBJ whole genome shotgun (WGS) entry which is preliminary data.</text>
</comment>
<gene>
    <name evidence="2" type="ORF">EU91_1173</name>
</gene>
<reference evidence="3" key="1">
    <citation type="journal article" date="2014" name="Sci. Data">
        <title>Genomes of diverse isolates of the marine cyanobacterium Prochlorococcus.</title>
        <authorList>
            <person name="Biller S."/>
            <person name="Berube P."/>
            <person name="Thompson J."/>
            <person name="Kelly L."/>
            <person name="Roggensack S."/>
            <person name="Awad L."/>
            <person name="Roache-Johnson K."/>
            <person name="Ding H."/>
            <person name="Giovannoni S.J."/>
            <person name="Moore L.R."/>
            <person name="Chisholm S.W."/>
        </authorList>
    </citation>
    <scope>NUCLEOTIDE SEQUENCE [LARGE SCALE GENOMIC DNA]</scope>
    <source>
        <strain evidence="3">GP2</strain>
    </source>
</reference>
<accession>A0A0A1ZGS3</accession>
<keyword evidence="1" id="KW-0472">Membrane</keyword>
<protein>
    <submittedName>
        <fullName evidence="2">Uncharacterized protein</fullName>
    </submittedName>
</protein>